<evidence type="ECO:0000313" key="3">
    <source>
        <dbReference type="EMBL" id="MDP9925544.1"/>
    </source>
</evidence>
<dbReference type="EMBL" id="JAUSRR010000008">
    <property type="protein sequence ID" value="MDP9925544.1"/>
    <property type="molecule type" value="Genomic_DNA"/>
</dbReference>
<reference evidence="3" key="1">
    <citation type="submission" date="2023-07" db="EMBL/GenBank/DDBJ databases">
        <title>Sorghum-associated microbial communities from plants grown in Nebraska, USA.</title>
        <authorList>
            <person name="Schachtman D."/>
        </authorList>
    </citation>
    <scope>NUCLEOTIDE SEQUENCE</scope>
    <source>
        <strain evidence="3">DS2795</strain>
    </source>
</reference>
<dbReference type="Proteomes" id="UP001244295">
    <property type="component" value="Unassembled WGS sequence"/>
</dbReference>
<protein>
    <submittedName>
        <fullName evidence="3">Uncharacterized protein</fullName>
    </submittedName>
</protein>
<name>A0AAW8E2J5_9BURK</name>
<feature type="compositionally biased region" description="Gly residues" evidence="1">
    <location>
        <begin position="234"/>
        <end position="277"/>
    </location>
</feature>
<dbReference type="RefSeq" id="WP_307637771.1">
    <property type="nucleotide sequence ID" value="NZ_JAUSRR010000008.1"/>
</dbReference>
<feature type="transmembrane region" description="Helical" evidence="2">
    <location>
        <begin position="14"/>
        <end position="33"/>
    </location>
</feature>
<dbReference type="AlphaFoldDB" id="A0AAW8E2J5"/>
<organism evidence="3 4">
    <name type="scientific">Variovorax boronicumulans</name>
    <dbReference type="NCBI Taxonomy" id="436515"/>
    <lineage>
        <taxon>Bacteria</taxon>
        <taxon>Pseudomonadati</taxon>
        <taxon>Pseudomonadota</taxon>
        <taxon>Betaproteobacteria</taxon>
        <taxon>Burkholderiales</taxon>
        <taxon>Comamonadaceae</taxon>
        <taxon>Variovorax</taxon>
    </lineage>
</organism>
<comment type="caution">
    <text evidence="3">The sequence shown here is derived from an EMBL/GenBank/DDBJ whole genome shotgun (WGS) entry which is preliminary data.</text>
</comment>
<gene>
    <name evidence="3" type="ORF">J2W25_004587</name>
</gene>
<feature type="transmembrane region" description="Helical" evidence="2">
    <location>
        <begin position="39"/>
        <end position="59"/>
    </location>
</feature>
<accession>A0AAW8E2J5</accession>
<keyword evidence="2" id="KW-0472">Membrane</keyword>
<keyword evidence="2" id="KW-0812">Transmembrane</keyword>
<evidence type="ECO:0000313" key="4">
    <source>
        <dbReference type="Proteomes" id="UP001244295"/>
    </source>
</evidence>
<keyword evidence="2" id="KW-1133">Transmembrane helix</keyword>
<sequence>MDLDFLHLNYRRRIAVLGWAQLAVIVAGIASVFLVRAGWWGSVLLILAALCFAGLLSQIELSLRRQFIREARLPPFLIGKLRAAHPQLSRRDAELVLRGLRQFFMAYLRSNLKFVAMPSRVVDTAWHEFILHTQGYQTWCQAAFGRMLHHSPAEVLGQDARRNDGLRRTWYWACKEESIDPRNPARLPLLFALDIKFAIADGFHYIPDCRAVEREIGSDAHCGTSFGDSSSDGGSSGDAGGFGGSEASGSGDGGSSDGGGASDGGGGCGGGCGGGGD</sequence>
<evidence type="ECO:0000256" key="1">
    <source>
        <dbReference type="SAM" id="MobiDB-lite"/>
    </source>
</evidence>
<feature type="region of interest" description="Disordered" evidence="1">
    <location>
        <begin position="226"/>
        <end position="277"/>
    </location>
</feature>
<proteinExistence type="predicted"/>
<evidence type="ECO:0000256" key="2">
    <source>
        <dbReference type="SAM" id="Phobius"/>
    </source>
</evidence>